<evidence type="ECO:0000256" key="5">
    <source>
        <dbReference type="ARBA" id="ARBA00023136"/>
    </source>
</evidence>
<dbReference type="CDD" id="cd03155">
    <property type="entry name" value="CD151_like_LEL"/>
    <property type="match status" value="1"/>
</dbReference>
<dbReference type="FunFam" id="1.10.1450.10:FF:000005">
    <property type="entry name" value="Tetraspanin"/>
    <property type="match status" value="1"/>
</dbReference>
<evidence type="ECO:0000256" key="3">
    <source>
        <dbReference type="ARBA" id="ARBA00022692"/>
    </source>
</evidence>
<evidence type="ECO:0000256" key="1">
    <source>
        <dbReference type="ARBA" id="ARBA00004141"/>
    </source>
</evidence>
<dbReference type="InterPro" id="IPR018499">
    <property type="entry name" value="Tetraspanin/Peripherin"/>
</dbReference>
<dbReference type="SUPFAM" id="SSF48652">
    <property type="entry name" value="Tetraspanin"/>
    <property type="match status" value="1"/>
</dbReference>
<dbReference type="InterPro" id="IPR008952">
    <property type="entry name" value="Tetraspanin_EC2_sf"/>
</dbReference>
<dbReference type="Ensembl" id="ENSSSCT00040031250.1">
    <property type="protein sequence ID" value="ENSSSCP00040013005.1"/>
    <property type="gene ID" value="ENSSSCG00040023249.1"/>
</dbReference>
<organism evidence="7 8">
    <name type="scientific">Sus scrofa</name>
    <name type="common">Pig</name>
    <dbReference type="NCBI Taxonomy" id="9823"/>
    <lineage>
        <taxon>Eukaryota</taxon>
        <taxon>Metazoa</taxon>
        <taxon>Chordata</taxon>
        <taxon>Craniata</taxon>
        <taxon>Vertebrata</taxon>
        <taxon>Euteleostomi</taxon>
        <taxon>Mammalia</taxon>
        <taxon>Eutheria</taxon>
        <taxon>Laurasiatheria</taxon>
        <taxon>Artiodactyla</taxon>
        <taxon>Suina</taxon>
        <taxon>Suidae</taxon>
        <taxon>Sus</taxon>
    </lineage>
</organism>
<dbReference type="PRINTS" id="PR00259">
    <property type="entry name" value="TMFOUR"/>
</dbReference>
<keyword evidence="5 6" id="KW-0472">Membrane</keyword>
<sequence>MAHYKAEQDDWLTVYLKYLLFVFNFFFWVGGAAVMAVGVWTLVEKSGYLSVLASSTFATSAYILIFAGALVMVTGFLGFGAIIREDRSCLSTYFCLLLVIFLVELVAGVLAHMYYQRLSDELKLHLTRTLAENYRQPGAAEITASVDRLQQDFKCCGSNSSADWQHSTYILSPEAEGRRVPDSCCKTVVARCGQRVHPSNIYKVEVSTPSHMGRRGSKPASEAWIQGRLGRWVGAGGFPAGDHTFSLVSGQQWTFKGTKPGDGSCSKEILGQRGTAPVLSCGHWNGWTRPRVDAAPWAALPPHPGVCDLPLSLTGRLHHQAGAVPG</sequence>
<dbReference type="GO" id="GO:0016020">
    <property type="term" value="C:membrane"/>
    <property type="evidence" value="ECO:0007669"/>
    <property type="project" value="UniProtKB-SubCell"/>
</dbReference>
<accession>A0A8D1DYA4</accession>
<feature type="transmembrane region" description="Helical" evidence="6">
    <location>
        <begin position="62"/>
        <end position="83"/>
    </location>
</feature>
<evidence type="ECO:0000256" key="4">
    <source>
        <dbReference type="ARBA" id="ARBA00022989"/>
    </source>
</evidence>
<evidence type="ECO:0008006" key="9">
    <source>
        <dbReference type="Google" id="ProtNLM"/>
    </source>
</evidence>
<evidence type="ECO:0000313" key="8">
    <source>
        <dbReference type="Proteomes" id="UP000694722"/>
    </source>
</evidence>
<proteinExistence type="inferred from homology"/>
<feature type="transmembrane region" description="Helical" evidence="6">
    <location>
        <begin position="21"/>
        <end position="42"/>
    </location>
</feature>
<name>A0A8D1DYA4_PIG</name>
<comment type="subcellular location">
    <subcellularLocation>
        <location evidence="1">Membrane</location>
        <topology evidence="1">Multi-pass membrane protein</topology>
    </subcellularLocation>
</comment>
<dbReference type="PANTHER" id="PTHR19282">
    <property type="entry name" value="TETRASPANIN"/>
    <property type="match status" value="1"/>
</dbReference>
<dbReference type="PANTHER" id="PTHR19282:SF198">
    <property type="entry name" value="TETRASPANIN-11"/>
    <property type="match status" value="1"/>
</dbReference>
<evidence type="ECO:0000256" key="2">
    <source>
        <dbReference type="ARBA" id="ARBA00006840"/>
    </source>
</evidence>
<reference evidence="7" key="1">
    <citation type="submission" date="2025-08" db="UniProtKB">
        <authorList>
            <consortium name="Ensembl"/>
        </authorList>
    </citation>
    <scope>IDENTIFICATION</scope>
</reference>
<evidence type="ECO:0000256" key="6">
    <source>
        <dbReference type="SAM" id="Phobius"/>
    </source>
</evidence>
<evidence type="ECO:0000313" key="7">
    <source>
        <dbReference type="Ensembl" id="ENSSSCP00040013005.1"/>
    </source>
</evidence>
<dbReference type="AlphaFoldDB" id="A0A8D1DYA4"/>
<dbReference type="Proteomes" id="UP000694722">
    <property type="component" value="Unplaced"/>
</dbReference>
<dbReference type="Gene3D" id="1.10.1450.10">
    <property type="entry name" value="Tetraspanin"/>
    <property type="match status" value="1"/>
</dbReference>
<feature type="transmembrane region" description="Helical" evidence="6">
    <location>
        <begin position="90"/>
        <end position="115"/>
    </location>
</feature>
<keyword evidence="3 6" id="KW-0812">Transmembrane</keyword>
<keyword evidence="4 6" id="KW-1133">Transmembrane helix</keyword>
<protein>
    <recommendedName>
        <fullName evidence="9">Tetraspanin</fullName>
    </recommendedName>
</protein>
<comment type="similarity">
    <text evidence="2">Belongs to the tetraspanin (TM4SF) family.</text>
</comment>
<dbReference type="Pfam" id="PF00335">
    <property type="entry name" value="Tetraspanin"/>
    <property type="match status" value="1"/>
</dbReference>